<feature type="region of interest" description="Disordered" evidence="1">
    <location>
        <begin position="167"/>
        <end position="187"/>
    </location>
</feature>
<feature type="region of interest" description="Disordered" evidence="1">
    <location>
        <begin position="239"/>
        <end position="261"/>
    </location>
</feature>
<proteinExistence type="predicted"/>
<dbReference type="Proteomes" id="UP000030651">
    <property type="component" value="Unassembled WGS sequence"/>
</dbReference>
<keyword evidence="3" id="KW-1185">Reference proteome</keyword>
<name>W3X9I5_PESFW</name>
<dbReference type="AlphaFoldDB" id="W3X9I5"/>
<gene>
    <name evidence="2" type="ORF">PFICI_04575</name>
</gene>
<reference evidence="3" key="1">
    <citation type="journal article" date="2015" name="BMC Genomics">
        <title>Genomic and transcriptomic analysis of the endophytic fungus Pestalotiopsis fici reveals its lifestyle and high potential for synthesis of natural products.</title>
        <authorList>
            <person name="Wang X."/>
            <person name="Zhang X."/>
            <person name="Liu L."/>
            <person name="Xiang M."/>
            <person name="Wang W."/>
            <person name="Sun X."/>
            <person name="Che Y."/>
            <person name="Guo L."/>
            <person name="Liu G."/>
            <person name="Guo L."/>
            <person name="Wang C."/>
            <person name="Yin W.B."/>
            <person name="Stadler M."/>
            <person name="Zhang X."/>
            <person name="Liu X."/>
        </authorList>
    </citation>
    <scope>NUCLEOTIDE SEQUENCE [LARGE SCALE GENOMIC DNA]</scope>
    <source>
        <strain evidence="3">W106-1 / CGMCC3.15140</strain>
    </source>
</reference>
<accession>W3X9I5</accession>
<dbReference type="GeneID" id="19269588"/>
<dbReference type="InParanoid" id="W3X9I5"/>
<sequence>MASQSSLNAHKQEMHPEPGLETMPKRFQDETSPRIRNLGTDQQQSQPEELGEPSAISANQGNPLLQTEIYNKDNPMALVMRGLSLNQQRKWQELPREKQNAFMDAMYVPGAAISQISSQIPQPPSTIKNWGELKQWLIRINANPSAQKRALELQQLFFLKLLSGNQAPTQNPGGDQLPPGVQPLDTEESNRNAALDNDLRNVTVVPEEIQHARLANQKFNGWNDEDVWRYLVQIKQHQIKKKYTPRPPQQQPTPDQADQSG</sequence>
<dbReference type="EMBL" id="KI912111">
    <property type="protein sequence ID" value="ETS82699.1"/>
    <property type="molecule type" value="Genomic_DNA"/>
</dbReference>
<dbReference type="HOGENOM" id="CLU_1065996_0_0_1"/>
<protein>
    <submittedName>
        <fullName evidence="2">Uncharacterized protein</fullName>
    </submittedName>
</protein>
<dbReference type="KEGG" id="pfy:PFICI_04575"/>
<feature type="compositionally biased region" description="Low complexity" evidence="1">
    <location>
        <begin position="252"/>
        <end position="261"/>
    </location>
</feature>
<evidence type="ECO:0000256" key="1">
    <source>
        <dbReference type="SAM" id="MobiDB-lite"/>
    </source>
</evidence>
<evidence type="ECO:0000313" key="3">
    <source>
        <dbReference type="Proteomes" id="UP000030651"/>
    </source>
</evidence>
<feature type="compositionally biased region" description="Basic and acidic residues" evidence="1">
    <location>
        <begin position="10"/>
        <end position="33"/>
    </location>
</feature>
<dbReference type="OrthoDB" id="3918840at2759"/>
<dbReference type="STRING" id="1229662.W3X9I5"/>
<evidence type="ECO:0000313" key="2">
    <source>
        <dbReference type="EMBL" id="ETS82699.1"/>
    </source>
</evidence>
<feature type="region of interest" description="Disordered" evidence="1">
    <location>
        <begin position="1"/>
        <end position="62"/>
    </location>
</feature>
<organism evidence="2 3">
    <name type="scientific">Pestalotiopsis fici (strain W106-1 / CGMCC3.15140)</name>
    <dbReference type="NCBI Taxonomy" id="1229662"/>
    <lineage>
        <taxon>Eukaryota</taxon>
        <taxon>Fungi</taxon>
        <taxon>Dikarya</taxon>
        <taxon>Ascomycota</taxon>
        <taxon>Pezizomycotina</taxon>
        <taxon>Sordariomycetes</taxon>
        <taxon>Xylariomycetidae</taxon>
        <taxon>Amphisphaeriales</taxon>
        <taxon>Sporocadaceae</taxon>
        <taxon>Pestalotiopsis</taxon>
    </lineage>
</organism>
<dbReference type="RefSeq" id="XP_007831347.1">
    <property type="nucleotide sequence ID" value="XM_007833156.1"/>
</dbReference>